<dbReference type="GO" id="GO:0006400">
    <property type="term" value="P:tRNA modification"/>
    <property type="evidence" value="ECO:0007669"/>
    <property type="project" value="TreeGrafter"/>
</dbReference>
<keyword evidence="4 10" id="KW-0808">Transferase</keyword>
<accession>A0A2N0I1Z5</accession>
<keyword evidence="5 10" id="KW-0819">tRNA processing</keyword>
<dbReference type="NCBIfam" id="TIGR00174">
    <property type="entry name" value="miaA"/>
    <property type="match status" value="1"/>
</dbReference>
<dbReference type="GO" id="GO:0005524">
    <property type="term" value="F:ATP binding"/>
    <property type="evidence" value="ECO:0007669"/>
    <property type="project" value="UniProtKB-UniRule"/>
</dbReference>
<dbReference type="AlphaFoldDB" id="A0A2N0I1Z5"/>
<organism evidence="14 15">
    <name type="scientific">Novosphingobium kunmingense</name>
    <dbReference type="NCBI Taxonomy" id="1211806"/>
    <lineage>
        <taxon>Bacteria</taxon>
        <taxon>Pseudomonadati</taxon>
        <taxon>Pseudomonadota</taxon>
        <taxon>Alphaproteobacteria</taxon>
        <taxon>Sphingomonadales</taxon>
        <taxon>Sphingomonadaceae</taxon>
        <taxon>Novosphingobium</taxon>
    </lineage>
</organism>
<evidence type="ECO:0000256" key="3">
    <source>
        <dbReference type="ARBA" id="ARBA00005842"/>
    </source>
</evidence>
<comment type="similarity">
    <text evidence="3 10 13">Belongs to the IPP transferase family.</text>
</comment>
<comment type="function">
    <text evidence="2 10 12">Catalyzes the transfer of a dimethylallyl group onto the adenine at position 37 in tRNAs that read codons beginning with uridine, leading to the formation of N6-(dimethylallyl)adenosine (i(6)A).</text>
</comment>
<dbReference type="EC" id="2.5.1.75" evidence="10"/>
<keyword evidence="8 10" id="KW-0460">Magnesium</keyword>
<dbReference type="InterPro" id="IPR039657">
    <property type="entry name" value="Dimethylallyltransferase"/>
</dbReference>
<evidence type="ECO:0000256" key="13">
    <source>
        <dbReference type="RuleBase" id="RU003785"/>
    </source>
</evidence>
<evidence type="ECO:0000256" key="4">
    <source>
        <dbReference type="ARBA" id="ARBA00022679"/>
    </source>
</evidence>
<feature type="binding site" evidence="10">
    <location>
        <begin position="22"/>
        <end position="27"/>
    </location>
    <ligand>
        <name>substrate</name>
    </ligand>
</feature>
<dbReference type="Gene3D" id="1.10.20.140">
    <property type="match status" value="1"/>
</dbReference>
<dbReference type="GO" id="GO:0052381">
    <property type="term" value="F:tRNA dimethylallyltransferase activity"/>
    <property type="evidence" value="ECO:0007669"/>
    <property type="project" value="UniProtKB-UniRule"/>
</dbReference>
<dbReference type="PANTHER" id="PTHR11088:SF60">
    <property type="entry name" value="TRNA DIMETHYLALLYLTRANSFERASE"/>
    <property type="match status" value="1"/>
</dbReference>
<evidence type="ECO:0000256" key="12">
    <source>
        <dbReference type="RuleBase" id="RU003784"/>
    </source>
</evidence>
<evidence type="ECO:0000256" key="8">
    <source>
        <dbReference type="ARBA" id="ARBA00022842"/>
    </source>
</evidence>
<dbReference type="SUPFAM" id="SSF52540">
    <property type="entry name" value="P-loop containing nucleoside triphosphate hydrolases"/>
    <property type="match status" value="1"/>
</dbReference>
<comment type="cofactor">
    <cofactor evidence="1 10">
        <name>Mg(2+)</name>
        <dbReference type="ChEBI" id="CHEBI:18420"/>
    </cofactor>
</comment>
<proteinExistence type="inferred from homology"/>
<dbReference type="Pfam" id="PF01715">
    <property type="entry name" value="IPPT"/>
    <property type="match status" value="1"/>
</dbReference>
<comment type="caution">
    <text evidence="10">Lacks conserved residue(s) required for the propagation of feature annotation.</text>
</comment>
<name>A0A2N0I1Z5_9SPHN</name>
<feature type="region of interest" description="Interaction with substrate tRNA" evidence="10">
    <location>
        <begin position="50"/>
        <end position="53"/>
    </location>
</feature>
<protein>
    <recommendedName>
        <fullName evidence="10">tRNA dimethylallyltransferase</fullName>
        <ecNumber evidence="10">2.5.1.75</ecNumber>
    </recommendedName>
    <alternativeName>
        <fullName evidence="10">Dimethylallyl diphosphate:tRNA dimethylallyltransferase</fullName>
        <shortName evidence="10">DMAPP:tRNA dimethylallyltransferase</shortName>
        <shortName evidence="10">DMATase</shortName>
    </alternativeName>
    <alternativeName>
        <fullName evidence="10">Isopentenyl-diphosphate:tRNA isopentenyltransferase</fullName>
        <shortName evidence="10">IPP transferase</shortName>
        <shortName evidence="10">IPPT</shortName>
        <shortName evidence="10">IPTase</shortName>
    </alternativeName>
</protein>
<evidence type="ECO:0000256" key="5">
    <source>
        <dbReference type="ARBA" id="ARBA00022694"/>
    </source>
</evidence>
<evidence type="ECO:0000256" key="6">
    <source>
        <dbReference type="ARBA" id="ARBA00022741"/>
    </source>
</evidence>
<dbReference type="Proteomes" id="UP000232587">
    <property type="component" value="Unassembled WGS sequence"/>
</dbReference>
<keyword evidence="6 10" id="KW-0547">Nucleotide-binding</keyword>
<comment type="caution">
    <text evidence="14">The sequence shown here is derived from an EMBL/GenBank/DDBJ whole genome shotgun (WGS) entry which is preliminary data.</text>
</comment>
<evidence type="ECO:0000313" key="14">
    <source>
        <dbReference type="EMBL" id="PKB25218.1"/>
    </source>
</evidence>
<evidence type="ECO:0000256" key="2">
    <source>
        <dbReference type="ARBA" id="ARBA00003213"/>
    </source>
</evidence>
<dbReference type="HAMAP" id="MF_00185">
    <property type="entry name" value="IPP_trans"/>
    <property type="match status" value="1"/>
</dbReference>
<dbReference type="Gene3D" id="3.40.50.300">
    <property type="entry name" value="P-loop containing nucleotide triphosphate hydrolases"/>
    <property type="match status" value="1"/>
</dbReference>
<evidence type="ECO:0000256" key="7">
    <source>
        <dbReference type="ARBA" id="ARBA00022840"/>
    </source>
</evidence>
<feature type="binding site" evidence="10">
    <location>
        <begin position="20"/>
        <end position="27"/>
    </location>
    <ligand>
        <name>ATP</name>
        <dbReference type="ChEBI" id="CHEBI:30616"/>
    </ligand>
</feature>
<reference evidence="14 15" key="1">
    <citation type="submission" date="2017-11" db="EMBL/GenBank/DDBJ databases">
        <title>Genomic Encyclopedia of Type Strains, Phase III (KMG-III): the genomes of soil and plant-associated and newly described type strains.</title>
        <authorList>
            <person name="Whitman W."/>
        </authorList>
    </citation>
    <scope>NUCLEOTIDE SEQUENCE [LARGE SCALE GENOMIC DNA]</scope>
    <source>
        <strain evidence="14 15">CGMCC 1.12274</strain>
    </source>
</reference>
<dbReference type="OrthoDB" id="9776390at2"/>
<dbReference type="InterPro" id="IPR018022">
    <property type="entry name" value="IPT"/>
</dbReference>
<evidence type="ECO:0000256" key="10">
    <source>
        <dbReference type="HAMAP-Rule" id="MF_00185"/>
    </source>
</evidence>
<comment type="catalytic activity">
    <reaction evidence="9 10 11">
        <text>adenosine(37) in tRNA + dimethylallyl diphosphate = N(6)-dimethylallyladenosine(37) in tRNA + diphosphate</text>
        <dbReference type="Rhea" id="RHEA:26482"/>
        <dbReference type="Rhea" id="RHEA-COMP:10162"/>
        <dbReference type="Rhea" id="RHEA-COMP:10375"/>
        <dbReference type="ChEBI" id="CHEBI:33019"/>
        <dbReference type="ChEBI" id="CHEBI:57623"/>
        <dbReference type="ChEBI" id="CHEBI:74411"/>
        <dbReference type="ChEBI" id="CHEBI:74415"/>
        <dbReference type="EC" id="2.5.1.75"/>
    </reaction>
</comment>
<keyword evidence="7 10" id="KW-0067">ATP-binding</keyword>
<gene>
    <name evidence="10" type="primary">miaA</name>
    <name evidence="14" type="ORF">B0I00_0411</name>
</gene>
<evidence type="ECO:0000256" key="9">
    <source>
        <dbReference type="ARBA" id="ARBA00049563"/>
    </source>
</evidence>
<keyword evidence="15" id="KW-1185">Reference proteome</keyword>
<dbReference type="InterPro" id="IPR027417">
    <property type="entry name" value="P-loop_NTPase"/>
</dbReference>
<dbReference type="EMBL" id="PHUF01000002">
    <property type="protein sequence ID" value="PKB25218.1"/>
    <property type="molecule type" value="Genomic_DNA"/>
</dbReference>
<feature type="site" description="Interaction with substrate tRNA" evidence="10">
    <location>
        <position position="138"/>
    </location>
</feature>
<sequence length="318" mass="33813">MSTSGSPESAPKPPLALIAGPTASGKSDLAVRLAEALEARGRGAVVVNADSAQVYADLAVLSARPTAEDMRGIEHRLFGTWDGATACSAADWAAAARAEIASIHEAGGVPILVGGTGLYIRTLLDGIAPVPPIDPAIRSAVRALPVADAYCALQAEDPERAASLAPADTTRIARALEIVRSTGRPMASWQDELVGGIGGKVTLHPALLLPPRDWLYERCDRRFTEMLDGGGLAEVQTLLARQIDPAMPVMRAIGVSEMAALLSGEIDRIACLKRGAQATRNYAKRQYTWFRQQPPGDWPRLDDINYDISASFAQLLRT</sequence>
<feature type="site" description="Interaction with substrate tRNA" evidence="10">
    <location>
        <position position="116"/>
    </location>
</feature>
<comment type="subunit">
    <text evidence="10">Monomer.</text>
</comment>
<evidence type="ECO:0000313" key="15">
    <source>
        <dbReference type="Proteomes" id="UP000232587"/>
    </source>
</evidence>
<evidence type="ECO:0000256" key="11">
    <source>
        <dbReference type="RuleBase" id="RU003783"/>
    </source>
</evidence>
<evidence type="ECO:0000256" key="1">
    <source>
        <dbReference type="ARBA" id="ARBA00001946"/>
    </source>
</evidence>
<dbReference type="RefSeq" id="WP_100866443.1">
    <property type="nucleotide sequence ID" value="NZ_PHUF01000002.1"/>
</dbReference>
<dbReference type="PANTHER" id="PTHR11088">
    <property type="entry name" value="TRNA DIMETHYLALLYLTRANSFERASE"/>
    <property type="match status" value="1"/>
</dbReference>